<dbReference type="InterPro" id="IPR020843">
    <property type="entry name" value="ER"/>
</dbReference>
<dbReference type="Gene3D" id="3.90.180.10">
    <property type="entry name" value="Medium-chain alcohol dehydrogenases, catalytic domain"/>
    <property type="match status" value="1"/>
</dbReference>
<comment type="caution">
    <text evidence="7">The sequence shown here is derived from an EMBL/GenBank/DDBJ whole genome shotgun (WGS) entry which is preliminary data.</text>
</comment>
<dbReference type="GO" id="GO:0005739">
    <property type="term" value="C:mitochondrion"/>
    <property type="evidence" value="ECO:0007669"/>
    <property type="project" value="UniProtKB-SubCell"/>
</dbReference>
<dbReference type="SUPFAM" id="SSF50129">
    <property type="entry name" value="GroES-like"/>
    <property type="match status" value="1"/>
</dbReference>
<keyword evidence="4" id="KW-0496">Mitochondrion</keyword>
<evidence type="ECO:0000256" key="4">
    <source>
        <dbReference type="ARBA" id="ARBA00023128"/>
    </source>
</evidence>
<dbReference type="InterPro" id="IPR011032">
    <property type="entry name" value="GroES-like_sf"/>
</dbReference>
<dbReference type="PANTHER" id="PTHR11695:SF294">
    <property type="entry name" value="RETICULON-4-INTERACTING PROTEIN 1, MITOCHONDRIAL"/>
    <property type="match status" value="1"/>
</dbReference>
<name>A0AAV5RU29_MAUHU</name>
<dbReference type="SMART" id="SM00829">
    <property type="entry name" value="PKS_ER"/>
    <property type="match status" value="1"/>
</dbReference>
<dbReference type="Pfam" id="PF13602">
    <property type="entry name" value="ADH_zinc_N_2"/>
    <property type="match status" value="1"/>
</dbReference>
<dbReference type="GO" id="GO:0005811">
    <property type="term" value="C:lipid droplet"/>
    <property type="evidence" value="ECO:0007669"/>
    <property type="project" value="UniProtKB-SubCell"/>
</dbReference>
<comment type="similarity">
    <text evidence="5">Belongs to the YIM1 family.</text>
</comment>
<dbReference type="InterPro" id="IPR036291">
    <property type="entry name" value="NAD(P)-bd_dom_sf"/>
</dbReference>
<keyword evidence="3" id="KW-0551">Lipid droplet</keyword>
<dbReference type="Gene3D" id="3.40.50.720">
    <property type="entry name" value="NAD(P)-binding Rossmann-like Domain"/>
    <property type="match status" value="1"/>
</dbReference>
<dbReference type="SUPFAM" id="SSF51735">
    <property type="entry name" value="NAD(P)-binding Rossmann-fold domains"/>
    <property type="match status" value="1"/>
</dbReference>
<evidence type="ECO:0000313" key="8">
    <source>
        <dbReference type="Proteomes" id="UP001377567"/>
    </source>
</evidence>
<comment type="subcellular location">
    <subcellularLocation>
        <location evidence="2">Lipid droplet</location>
    </subcellularLocation>
    <subcellularLocation>
        <location evidence="1">Mitochondrion</location>
    </subcellularLocation>
</comment>
<evidence type="ECO:0000256" key="3">
    <source>
        <dbReference type="ARBA" id="ARBA00022677"/>
    </source>
</evidence>
<feature type="domain" description="Enoyl reductase (ER)" evidence="6">
    <location>
        <begin position="21"/>
        <end position="362"/>
    </location>
</feature>
<dbReference type="GO" id="GO:0016491">
    <property type="term" value="F:oxidoreductase activity"/>
    <property type="evidence" value="ECO:0007669"/>
    <property type="project" value="InterPro"/>
</dbReference>
<dbReference type="EMBL" id="BTGD01000003">
    <property type="protein sequence ID" value="GMM54728.1"/>
    <property type="molecule type" value="Genomic_DNA"/>
</dbReference>
<dbReference type="Proteomes" id="UP001377567">
    <property type="component" value="Unassembled WGS sequence"/>
</dbReference>
<accession>A0AAV5RU29</accession>
<dbReference type="InterPro" id="IPR013154">
    <property type="entry name" value="ADH-like_N"/>
</dbReference>
<evidence type="ECO:0000313" key="7">
    <source>
        <dbReference type="EMBL" id="GMM54728.1"/>
    </source>
</evidence>
<organism evidence="7 8">
    <name type="scientific">Maudiozyma humilis</name>
    <name type="common">Sour dough yeast</name>
    <name type="synonym">Kazachstania humilis</name>
    <dbReference type="NCBI Taxonomy" id="51915"/>
    <lineage>
        <taxon>Eukaryota</taxon>
        <taxon>Fungi</taxon>
        <taxon>Dikarya</taxon>
        <taxon>Ascomycota</taxon>
        <taxon>Saccharomycotina</taxon>
        <taxon>Saccharomycetes</taxon>
        <taxon>Saccharomycetales</taxon>
        <taxon>Saccharomycetaceae</taxon>
        <taxon>Maudiozyma</taxon>
    </lineage>
</organism>
<keyword evidence="8" id="KW-1185">Reference proteome</keyword>
<dbReference type="InterPro" id="IPR050700">
    <property type="entry name" value="YIM1/Zinc_Alcohol_DH_Fams"/>
</dbReference>
<sequence>MSKVTQRSITYVNNTTKPSITSKELDLDTCYGPNDIVIKIHAAALNPVDGLTHAFCGKWTGGSGLKTYGRDFAGTIIRRGANVNEKWAIDAKVNGQFKHMWGEAGTFTNYFICNPDSVRSINIMSKVPKALTEKYNEFVVSAAWPLVYGTAWSTLFLKNQKWTPESKILVIGASTSVGNAIVQIAKNHLKIGTVVGICNSRAIEHNKAVGYDYLIPYNDPKVSTVEGVQNLVKNELQGDKFDLIFDSVGNSEFFPVMDTVLKSRCSNSQYITIVGDAVMDFTDNSIWGHMTFKPVLRKYNPLRKFNYDLTILENMYEFMDLGARMIEDGTYVPEIDSVFKFADFDQAKEKLDSHKARGKIVLDMQDEW</sequence>
<evidence type="ECO:0000256" key="5">
    <source>
        <dbReference type="ARBA" id="ARBA00038249"/>
    </source>
</evidence>
<protein>
    <submittedName>
        <fullName evidence="7">Yim1 protein</fullName>
    </submittedName>
</protein>
<evidence type="ECO:0000256" key="1">
    <source>
        <dbReference type="ARBA" id="ARBA00004173"/>
    </source>
</evidence>
<reference evidence="7 8" key="1">
    <citation type="journal article" date="2023" name="Elife">
        <title>Identification of key yeast species and microbe-microbe interactions impacting larval growth of Drosophila in the wild.</title>
        <authorList>
            <person name="Mure A."/>
            <person name="Sugiura Y."/>
            <person name="Maeda R."/>
            <person name="Honda K."/>
            <person name="Sakurai N."/>
            <person name="Takahashi Y."/>
            <person name="Watada M."/>
            <person name="Katoh T."/>
            <person name="Gotoh A."/>
            <person name="Gotoh Y."/>
            <person name="Taniguchi I."/>
            <person name="Nakamura K."/>
            <person name="Hayashi T."/>
            <person name="Katayama T."/>
            <person name="Uemura T."/>
            <person name="Hattori Y."/>
        </authorList>
    </citation>
    <scope>NUCLEOTIDE SEQUENCE [LARGE SCALE GENOMIC DNA]</scope>
    <source>
        <strain evidence="7 8">KH-74</strain>
    </source>
</reference>
<dbReference type="Pfam" id="PF08240">
    <property type="entry name" value="ADH_N"/>
    <property type="match status" value="1"/>
</dbReference>
<evidence type="ECO:0000259" key="6">
    <source>
        <dbReference type="SMART" id="SM00829"/>
    </source>
</evidence>
<dbReference type="AlphaFoldDB" id="A0AAV5RU29"/>
<gene>
    <name evidence="7" type="ORF">DAKH74_013440</name>
</gene>
<proteinExistence type="inferred from homology"/>
<dbReference type="PANTHER" id="PTHR11695">
    <property type="entry name" value="ALCOHOL DEHYDROGENASE RELATED"/>
    <property type="match status" value="1"/>
</dbReference>
<evidence type="ECO:0000256" key="2">
    <source>
        <dbReference type="ARBA" id="ARBA00004502"/>
    </source>
</evidence>